<gene>
    <name evidence="1" type="ORF">BFC17_06490</name>
</gene>
<evidence type="ECO:0000313" key="2">
    <source>
        <dbReference type="Proteomes" id="UP000176037"/>
    </source>
</evidence>
<dbReference type="RefSeq" id="WP_070178319.1">
    <property type="nucleotide sequence ID" value="NZ_BMJR01000005.1"/>
</dbReference>
<name>A0A1E8FA52_9ALTE</name>
<sequence>MNQENVANIPEELQTRISDILFYKWDPLNLSNSNWPKYEYDSYVAEVFRLSYQRDDCSELTAYLTKLATEHMACAKNEQHDKAVSQLLLSVINDTDYYPDHTMIEVDSSDDSEDTDLNALDMDKLDSIVSLQKSLALSHEEIEKYFAWLEQFSFEVRGDGVSIEFELLPGLGEKVTVSLAGKELILRDYL</sequence>
<protein>
    <submittedName>
        <fullName evidence="1">Uncharacterized protein</fullName>
    </submittedName>
</protein>
<keyword evidence="2" id="KW-1185">Reference proteome</keyword>
<comment type="caution">
    <text evidence="1">The sequence shown here is derived from an EMBL/GenBank/DDBJ whole genome shotgun (WGS) entry which is preliminary data.</text>
</comment>
<evidence type="ECO:0000313" key="1">
    <source>
        <dbReference type="EMBL" id="OFI32791.1"/>
    </source>
</evidence>
<reference evidence="1 2" key="1">
    <citation type="submission" date="2016-09" db="EMBL/GenBank/DDBJ databases">
        <title>Alteromonas lipolytica, a new species isolated from sea water.</title>
        <authorList>
            <person name="Wu Y.-H."/>
            <person name="Cheng H."/>
            <person name="Xu X.-W."/>
        </authorList>
    </citation>
    <scope>NUCLEOTIDE SEQUENCE [LARGE SCALE GENOMIC DNA]</scope>
    <source>
        <strain evidence="1 2">JW12</strain>
    </source>
</reference>
<proteinExistence type="predicted"/>
<dbReference type="AlphaFoldDB" id="A0A1E8FA52"/>
<accession>A0A1E8FA52</accession>
<dbReference type="EMBL" id="MJIC01000016">
    <property type="protein sequence ID" value="OFI32791.1"/>
    <property type="molecule type" value="Genomic_DNA"/>
</dbReference>
<dbReference type="OrthoDB" id="773332at2"/>
<organism evidence="1 2">
    <name type="scientific">Alteromonas lipolytica</name>
    <dbReference type="NCBI Taxonomy" id="1856405"/>
    <lineage>
        <taxon>Bacteria</taxon>
        <taxon>Pseudomonadati</taxon>
        <taxon>Pseudomonadota</taxon>
        <taxon>Gammaproteobacteria</taxon>
        <taxon>Alteromonadales</taxon>
        <taxon>Alteromonadaceae</taxon>
        <taxon>Alteromonas/Salinimonas group</taxon>
        <taxon>Alteromonas</taxon>
    </lineage>
</organism>
<dbReference type="Proteomes" id="UP000176037">
    <property type="component" value="Unassembled WGS sequence"/>
</dbReference>